<evidence type="ECO:0000313" key="3">
    <source>
        <dbReference type="Proteomes" id="UP000288805"/>
    </source>
</evidence>
<organism evidence="2 3">
    <name type="scientific">Vitis vinifera</name>
    <name type="common">Grape</name>
    <dbReference type="NCBI Taxonomy" id="29760"/>
    <lineage>
        <taxon>Eukaryota</taxon>
        <taxon>Viridiplantae</taxon>
        <taxon>Streptophyta</taxon>
        <taxon>Embryophyta</taxon>
        <taxon>Tracheophyta</taxon>
        <taxon>Spermatophyta</taxon>
        <taxon>Magnoliopsida</taxon>
        <taxon>eudicotyledons</taxon>
        <taxon>Gunneridae</taxon>
        <taxon>Pentapetalae</taxon>
        <taxon>rosids</taxon>
        <taxon>Vitales</taxon>
        <taxon>Vitaceae</taxon>
        <taxon>Viteae</taxon>
        <taxon>Vitis</taxon>
    </lineage>
</organism>
<reference evidence="2 3" key="1">
    <citation type="journal article" date="2018" name="PLoS Genet.">
        <title>Population sequencing reveals clonal diversity and ancestral inbreeding in the grapevine cultivar Chardonnay.</title>
        <authorList>
            <person name="Roach M.J."/>
            <person name="Johnson D.L."/>
            <person name="Bohlmann J."/>
            <person name="van Vuuren H.J."/>
            <person name="Jones S.J."/>
            <person name="Pretorius I.S."/>
            <person name="Schmidt S.A."/>
            <person name="Borneman A.R."/>
        </authorList>
    </citation>
    <scope>NUCLEOTIDE SEQUENCE [LARGE SCALE GENOMIC DNA]</scope>
    <source>
        <strain evidence="3">cv. Chardonnay</strain>
        <tissue evidence="2">Leaf</tissue>
    </source>
</reference>
<evidence type="ECO:0000313" key="2">
    <source>
        <dbReference type="EMBL" id="RVX23235.1"/>
    </source>
</evidence>
<dbReference type="Pfam" id="PF07727">
    <property type="entry name" value="RVT_2"/>
    <property type="match status" value="1"/>
</dbReference>
<sequence>MYKACLVAKGFTQTYRINYQETFASVAKLNTIRVLLSLVANLEWPLQQLDEEVYMDLPSGFEDNGRNNLVCKLRLSLYDLKQSPTAWFERFTKIVKGNDLDEMERLKGVMAREFEIKDLRAERYCSFSRKMLSCKPFDTPMDQ</sequence>
<proteinExistence type="predicted"/>
<dbReference type="AlphaFoldDB" id="A0A438KPW4"/>
<evidence type="ECO:0000259" key="1">
    <source>
        <dbReference type="Pfam" id="PF07727"/>
    </source>
</evidence>
<gene>
    <name evidence="2" type="primary">POLX_2335</name>
    <name evidence="2" type="ORF">CK203_000920</name>
</gene>
<protein>
    <submittedName>
        <fullName evidence="2">Retrovirus-related Pol polyprotein from transposon TNT 1-94</fullName>
    </submittedName>
</protein>
<comment type="caution">
    <text evidence="2">The sequence shown here is derived from an EMBL/GenBank/DDBJ whole genome shotgun (WGS) entry which is preliminary data.</text>
</comment>
<accession>A0A438KPW4</accession>
<dbReference type="EMBL" id="QGNW01000001">
    <property type="protein sequence ID" value="RVX23235.1"/>
    <property type="molecule type" value="Genomic_DNA"/>
</dbReference>
<feature type="domain" description="Reverse transcriptase Ty1/copia-type" evidence="1">
    <location>
        <begin position="2"/>
        <end position="115"/>
    </location>
</feature>
<name>A0A438KPW4_VITVI</name>
<dbReference type="Proteomes" id="UP000288805">
    <property type="component" value="Unassembled WGS sequence"/>
</dbReference>
<dbReference type="InterPro" id="IPR013103">
    <property type="entry name" value="RVT_2"/>
</dbReference>